<keyword evidence="2" id="KW-1185">Reference proteome</keyword>
<keyword evidence="1" id="KW-0560">Oxidoreductase</keyword>
<accession>A0ACB8TH24</accession>
<proteinExistence type="predicted"/>
<protein>
    <submittedName>
        <fullName evidence="1">High nitrogen upregulated cytochrome P450 monooxygenase 2</fullName>
    </submittedName>
</protein>
<dbReference type="Proteomes" id="UP000814140">
    <property type="component" value="Unassembled WGS sequence"/>
</dbReference>
<reference evidence="1" key="1">
    <citation type="submission" date="2021-03" db="EMBL/GenBank/DDBJ databases">
        <authorList>
            <consortium name="DOE Joint Genome Institute"/>
            <person name="Ahrendt S."/>
            <person name="Looney B.P."/>
            <person name="Miyauchi S."/>
            <person name="Morin E."/>
            <person name="Drula E."/>
            <person name="Courty P.E."/>
            <person name="Chicoki N."/>
            <person name="Fauchery L."/>
            <person name="Kohler A."/>
            <person name="Kuo A."/>
            <person name="Labutti K."/>
            <person name="Pangilinan J."/>
            <person name="Lipzen A."/>
            <person name="Riley R."/>
            <person name="Andreopoulos W."/>
            <person name="He G."/>
            <person name="Johnson J."/>
            <person name="Barry K.W."/>
            <person name="Grigoriev I.V."/>
            <person name="Nagy L."/>
            <person name="Hibbett D."/>
            <person name="Henrissat B."/>
            <person name="Matheny P.B."/>
            <person name="Labbe J."/>
            <person name="Martin F."/>
        </authorList>
    </citation>
    <scope>NUCLEOTIDE SEQUENCE</scope>
    <source>
        <strain evidence="1">HHB10654</strain>
    </source>
</reference>
<sequence length="553" mass="62311">MVFTSYPRLDAGALILGTSLASYLVCKRYEPQRVLCHFSLFVCVPLTLWRCVLAQNLATCTLSLVSYNALILLFTLVYRLSPIHPLAEYPGPSLARISKLRSSYVCAQGKQHLYFQRLHEKYGDFVRTGPNELSVCDASAIPVVLGAKGLQKGPWWSNRPHGPVLVGLRDASEHARRREGWNRAFTSAAVKGYEDHVVKRCRQLVERFEGLVRQQEGDKIARGALLDFGGWITYFSTDLMGDMAFGGGFELVREGKDIEGIWDILESGLRETAVASHIPWIFSYIKLIPSLQQGVDRVQKFSEINVAKRMEMGAKRRDLFYHLNDEQKDDHKRLTFEELAADGILAIIAGSDTASMVVTSLFWYLLQYPAAYQKLKEEVDREFPSGEEPVDAVKLSHMTWLNGCINEASRLLPPVPGGAQRCVPRGAGPKVIGKHVVPDGSQVIIHTYSVHRDPRNFTAPNSFLPERWLSPPPAEIETHNAAAFFPYSYGPANCAGKNLAVLEMRVVICWLVQRFDMQRADGEKAALFEEWENSLQDFYVMSKGALWLRMVRR</sequence>
<evidence type="ECO:0000313" key="2">
    <source>
        <dbReference type="Proteomes" id="UP000814140"/>
    </source>
</evidence>
<evidence type="ECO:0000313" key="1">
    <source>
        <dbReference type="EMBL" id="KAI0067774.1"/>
    </source>
</evidence>
<keyword evidence="1" id="KW-0503">Monooxygenase</keyword>
<comment type="caution">
    <text evidence="1">The sequence shown here is derived from an EMBL/GenBank/DDBJ whole genome shotgun (WGS) entry which is preliminary data.</text>
</comment>
<dbReference type="EMBL" id="MU277189">
    <property type="protein sequence ID" value="KAI0067774.1"/>
    <property type="molecule type" value="Genomic_DNA"/>
</dbReference>
<reference evidence="1" key="2">
    <citation type="journal article" date="2022" name="New Phytol.">
        <title>Evolutionary transition to the ectomycorrhizal habit in the genomes of a hyperdiverse lineage of mushroom-forming fungi.</title>
        <authorList>
            <person name="Looney B."/>
            <person name="Miyauchi S."/>
            <person name="Morin E."/>
            <person name="Drula E."/>
            <person name="Courty P.E."/>
            <person name="Kohler A."/>
            <person name="Kuo A."/>
            <person name="LaButti K."/>
            <person name="Pangilinan J."/>
            <person name="Lipzen A."/>
            <person name="Riley R."/>
            <person name="Andreopoulos W."/>
            <person name="He G."/>
            <person name="Johnson J."/>
            <person name="Nolan M."/>
            <person name="Tritt A."/>
            <person name="Barry K.W."/>
            <person name="Grigoriev I.V."/>
            <person name="Nagy L.G."/>
            <person name="Hibbett D."/>
            <person name="Henrissat B."/>
            <person name="Matheny P.B."/>
            <person name="Labbe J."/>
            <person name="Martin F.M."/>
        </authorList>
    </citation>
    <scope>NUCLEOTIDE SEQUENCE</scope>
    <source>
        <strain evidence="1">HHB10654</strain>
    </source>
</reference>
<name>A0ACB8TH24_9AGAM</name>
<organism evidence="1 2">
    <name type="scientific">Artomyces pyxidatus</name>
    <dbReference type="NCBI Taxonomy" id="48021"/>
    <lineage>
        <taxon>Eukaryota</taxon>
        <taxon>Fungi</taxon>
        <taxon>Dikarya</taxon>
        <taxon>Basidiomycota</taxon>
        <taxon>Agaricomycotina</taxon>
        <taxon>Agaricomycetes</taxon>
        <taxon>Russulales</taxon>
        <taxon>Auriscalpiaceae</taxon>
        <taxon>Artomyces</taxon>
    </lineage>
</organism>
<gene>
    <name evidence="1" type="ORF">BV25DRAFT_1987440</name>
</gene>